<feature type="transmembrane region" description="Helical" evidence="1">
    <location>
        <begin position="159"/>
        <end position="178"/>
    </location>
</feature>
<evidence type="ECO:0000313" key="3">
    <source>
        <dbReference type="Proteomes" id="UP001151478"/>
    </source>
</evidence>
<feature type="transmembrane region" description="Helical" evidence="1">
    <location>
        <begin position="121"/>
        <end position="139"/>
    </location>
</feature>
<protein>
    <submittedName>
        <fullName evidence="2">Uncharacterized protein</fullName>
    </submittedName>
</protein>
<feature type="transmembrane region" description="Helical" evidence="1">
    <location>
        <begin position="45"/>
        <end position="64"/>
    </location>
</feature>
<keyword evidence="1" id="KW-0472">Membrane</keyword>
<organism evidence="2 3">
    <name type="scientific">Polaribacter ponticola</name>
    <dbReference type="NCBI Taxonomy" id="2978475"/>
    <lineage>
        <taxon>Bacteria</taxon>
        <taxon>Pseudomonadati</taxon>
        <taxon>Bacteroidota</taxon>
        <taxon>Flavobacteriia</taxon>
        <taxon>Flavobacteriales</taxon>
        <taxon>Flavobacteriaceae</taxon>
    </lineage>
</organism>
<feature type="transmembrane region" description="Helical" evidence="1">
    <location>
        <begin position="70"/>
        <end position="88"/>
    </location>
</feature>
<accession>A0ABT5SAW0</accession>
<evidence type="ECO:0000313" key="2">
    <source>
        <dbReference type="EMBL" id="MDD7914611.1"/>
    </source>
</evidence>
<evidence type="ECO:0000256" key="1">
    <source>
        <dbReference type="SAM" id="Phobius"/>
    </source>
</evidence>
<comment type="caution">
    <text evidence="2">The sequence shown here is derived from an EMBL/GenBank/DDBJ whole genome shotgun (WGS) entry which is preliminary data.</text>
</comment>
<dbReference type="RefSeq" id="WP_265725219.1">
    <property type="nucleotide sequence ID" value="NZ_JAOSLC020000003.1"/>
</dbReference>
<gene>
    <name evidence="2" type="ORF">N5A56_009365</name>
</gene>
<sequence>MEKSIESIWKEGFLEKNANVAPKINNLYNKKSIHIIDKFKRMFKINLNALVLFSFLVLGGSFLVKIPIMGIMMFILLNVLVFVNKKLLKGLEKINKNVSSYQYLKSFDEWMQDQIAINMKMARYIYPYVFIAMVTGFWFSEPFRETIDRVFGNYQPDMMFGLPIYWIVSMLVIIVLLAKFGGRIYLLDLNIVYGRILKKLEELLSDMEDLRKE</sequence>
<keyword evidence="1" id="KW-1133">Transmembrane helix</keyword>
<keyword evidence="1" id="KW-0812">Transmembrane</keyword>
<dbReference type="EMBL" id="JAOSLC020000003">
    <property type="protein sequence ID" value="MDD7914611.1"/>
    <property type="molecule type" value="Genomic_DNA"/>
</dbReference>
<name>A0ABT5SAW0_9FLAO</name>
<keyword evidence="3" id="KW-1185">Reference proteome</keyword>
<dbReference type="Proteomes" id="UP001151478">
    <property type="component" value="Unassembled WGS sequence"/>
</dbReference>
<reference evidence="2" key="1">
    <citation type="submission" date="2023-02" db="EMBL/GenBank/DDBJ databases">
        <title>Polaribacter ponticola sp. nov., isolated from seawater.</title>
        <authorList>
            <person name="Baek J.H."/>
            <person name="Kim J.M."/>
            <person name="Choi D.G."/>
            <person name="Jeon C.O."/>
        </authorList>
    </citation>
    <scope>NUCLEOTIDE SEQUENCE</scope>
    <source>
        <strain evidence="2">MSW5</strain>
    </source>
</reference>
<proteinExistence type="predicted"/>